<reference evidence="1 2" key="2">
    <citation type="submission" date="2018-11" db="EMBL/GenBank/DDBJ databases">
        <authorList>
            <consortium name="Pathogen Informatics"/>
        </authorList>
    </citation>
    <scope>NUCLEOTIDE SEQUENCE [LARGE SCALE GENOMIC DNA]</scope>
</reference>
<dbReference type="Proteomes" id="UP000270296">
    <property type="component" value="Unassembled WGS sequence"/>
</dbReference>
<protein>
    <submittedName>
        <fullName evidence="1 3">Uncharacterized protein</fullName>
    </submittedName>
</protein>
<accession>A0A183IW74</accession>
<dbReference type="OrthoDB" id="410104at2759"/>
<name>A0A183IW74_9BILA</name>
<dbReference type="WBParaSite" id="SBAD_0000816401-mRNA-1">
    <property type="protein sequence ID" value="SBAD_0000816401-mRNA-1"/>
    <property type="gene ID" value="SBAD_0000816401"/>
</dbReference>
<evidence type="ECO:0000313" key="3">
    <source>
        <dbReference type="WBParaSite" id="SBAD_0000816401-mRNA-1"/>
    </source>
</evidence>
<evidence type="ECO:0000313" key="1">
    <source>
        <dbReference type="EMBL" id="VDP14559.1"/>
    </source>
</evidence>
<keyword evidence="2" id="KW-1185">Reference proteome</keyword>
<gene>
    <name evidence="1" type="ORF">SBAD_LOCUS7871</name>
</gene>
<dbReference type="EMBL" id="UZAM01011022">
    <property type="protein sequence ID" value="VDP14559.1"/>
    <property type="molecule type" value="Genomic_DNA"/>
</dbReference>
<proteinExistence type="predicted"/>
<evidence type="ECO:0000313" key="2">
    <source>
        <dbReference type="Proteomes" id="UP000270296"/>
    </source>
</evidence>
<reference evidence="3" key="1">
    <citation type="submission" date="2016-06" db="UniProtKB">
        <authorList>
            <consortium name="WormBaseParasite"/>
        </authorList>
    </citation>
    <scope>IDENTIFICATION</scope>
</reference>
<organism evidence="3">
    <name type="scientific">Soboliphyme baturini</name>
    <dbReference type="NCBI Taxonomy" id="241478"/>
    <lineage>
        <taxon>Eukaryota</taxon>
        <taxon>Metazoa</taxon>
        <taxon>Ecdysozoa</taxon>
        <taxon>Nematoda</taxon>
        <taxon>Enoplea</taxon>
        <taxon>Dorylaimia</taxon>
        <taxon>Dioctophymatida</taxon>
        <taxon>Dioctophymatoidea</taxon>
        <taxon>Soboliphymatidae</taxon>
        <taxon>Soboliphyme</taxon>
    </lineage>
</organism>
<dbReference type="AlphaFoldDB" id="A0A183IW74"/>
<sequence>MMLKAQNYRTIPLISQIYKVFTRIIVSRTRKSLEMLASKEQAGFRKEFSTMGHVHIVRQKTFASVELNATLNDLRDCSFNPVYIDLIQDLNTNTAADIKLSEEPLSDWAYYWIQNGAGRRRSPVATGSTHRRCCEMFLIRARDATVVVNYDFFKSAFESE</sequence>